<dbReference type="PANTHER" id="PTHR10165:SF103">
    <property type="entry name" value="PHOSPHOLIPID PHOSPHATASE HOMOLOG 1.2 HOMOLOG"/>
    <property type="match status" value="1"/>
</dbReference>
<feature type="domain" description="Phosphatidic acid phosphatase type 2/haloperoxidase" evidence="7">
    <location>
        <begin position="2"/>
        <end position="86"/>
    </location>
</feature>
<evidence type="ECO:0000256" key="1">
    <source>
        <dbReference type="ARBA" id="ARBA00004141"/>
    </source>
</evidence>
<keyword evidence="9" id="KW-1185">Reference proteome</keyword>
<dbReference type="Gene3D" id="1.20.144.10">
    <property type="entry name" value="Phosphatidic acid phosphatase type 2/haloperoxidase"/>
    <property type="match status" value="1"/>
</dbReference>
<protein>
    <submittedName>
        <fullName evidence="8">Putative lipid phosphate phosphohydrolase 1-like isoform X3</fullName>
    </submittedName>
</protein>
<keyword evidence="5 6" id="KW-0472">Membrane</keyword>
<reference evidence="8 9" key="2">
    <citation type="submission" date="2019-01" db="EMBL/GenBank/DDBJ databases">
        <title>The decoding of complex shrimp genome reveals the adaptation for benthos swimmer, frequently molting mechanism and breeding impact on genome.</title>
        <authorList>
            <person name="Sun Y."/>
            <person name="Gao Y."/>
            <person name="Yu Y."/>
        </authorList>
    </citation>
    <scope>NUCLEOTIDE SEQUENCE [LARGE SCALE GENOMIC DNA]</scope>
    <source>
        <tissue evidence="8">Muscle</tissue>
    </source>
</reference>
<evidence type="ECO:0000259" key="7">
    <source>
        <dbReference type="Pfam" id="PF01569"/>
    </source>
</evidence>
<gene>
    <name evidence="8" type="ORF">C7M84_023223</name>
</gene>
<reference evidence="8 9" key="1">
    <citation type="submission" date="2018-04" db="EMBL/GenBank/DDBJ databases">
        <authorList>
            <person name="Zhang X."/>
            <person name="Yuan J."/>
            <person name="Li F."/>
            <person name="Xiang J."/>
        </authorList>
    </citation>
    <scope>NUCLEOTIDE SEQUENCE [LARGE SCALE GENOMIC DNA]</scope>
    <source>
        <tissue evidence="8">Muscle</tissue>
    </source>
</reference>
<evidence type="ECO:0000256" key="5">
    <source>
        <dbReference type="ARBA" id="ARBA00023136"/>
    </source>
</evidence>
<evidence type="ECO:0000256" key="4">
    <source>
        <dbReference type="ARBA" id="ARBA00022989"/>
    </source>
</evidence>
<accession>A0A423U4I8</accession>
<dbReference type="InterPro" id="IPR043216">
    <property type="entry name" value="PAP-like"/>
</dbReference>
<evidence type="ECO:0000313" key="8">
    <source>
        <dbReference type="EMBL" id="ROT83592.1"/>
    </source>
</evidence>
<dbReference type="SUPFAM" id="SSF48317">
    <property type="entry name" value="Acid phosphatase/Vanadium-dependent haloperoxidase"/>
    <property type="match status" value="1"/>
</dbReference>
<dbReference type="InterPro" id="IPR000326">
    <property type="entry name" value="PAP2/HPO"/>
</dbReference>
<dbReference type="AlphaFoldDB" id="A0A423U4I8"/>
<dbReference type="GO" id="GO:0005886">
    <property type="term" value="C:plasma membrane"/>
    <property type="evidence" value="ECO:0007669"/>
    <property type="project" value="TreeGrafter"/>
</dbReference>
<comment type="subcellular location">
    <subcellularLocation>
        <location evidence="1">Membrane</location>
        <topology evidence="1">Multi-pass membrane protein</topology>
    </subcellularLocation>
</comment>
<dbReference type="GO" id="GO:0007165">
    <property type="term" value="P:signal transduction"/>
    <property type="evidence" value="ECO:0007669"/>
    <property type="project" value="TreeGrafter"/>
</dbReference>
<dbReference type="GO" id="GO:0008195">
    <property type="term" value="F:phosphatidate phosphatase activity"/>
    <property type="evidence" value="ECO:0007669"/>
    <property type="project" value="TreeGrafter"/>
</dbReference>
<feature type="transmembrane region" description="Helical" evidence="6">
    <location>
        <begin position="61"/>
        <end position="83"/>
    </location>
</feature>
<evidence type="ECO:0000256" key="6">
    <source>
        <dbReference type="SAM" id="Phobius"/>
    </source>
</evidence>
<dbReference type="InterPro" id="IPR036938">
    <property type="entry name" value="PAP2/HPO_sf"/>
</dbReference>
<name>A0A423U4I8_PENVA</name>
<dbReference type="GO" id="GO:0006644">
    <property type="term" value="P:phospholipid metabolic process"/>
    <property type="evidence" value="ECO:0007669"/>
    <property type="project" value="InterPro"/>
</dbReference>
<dbReference type="Proteomes" id="UP000283509">
    <property type="component" value="Unassembled WGS sequence"/>
</dbReference>
<dbReference type="Pfam" id="PF01569">
    <property type="entry name" value="PAP2"/>
    <property type="match status" value="1"/>
</dbReference>
<keyword evidence="3 6" id="KW-0812">Transmembrane</keyword>
<dbReference type="STRING" id="6689.A0A423U4I8"/>
<dbReference type="EMBL" id="QCYY01000664">
    <property type="protein sequence ID" value="ROT83592.1"/>
    <property type="molecule type" value="Genomic_DNA"/>
</dbReference>
<feature type="transmembrane region" description="Helical" evidence="6">
    <location>
        <begin position="6"/>
        <end position="23"/>
    </location>
</feature>
<comment type="similarity">
    <text evidence="2">Belongs to the PA-phosphatase related phosphoesterase family.</text>
</comment>
<evidence type="ECO:0000256" key="2">
    <source>
        <dbReference type="ARBA" id="ARBA00008816"/>
    </source>
</evidence>
<dbReference type="OrthoDB" id="8907274at2759"/>
<keyword evidence="8" id="KW-0378">Hydrolase</keyword>
<organism evidence="8 9">
    <name type="scientific">Penaeus vannamei</name>
    <name type="common">Whiteleg shrimp</name>
    <name type="synonym">Litopenaeus vannamei</name>
    <dbReference type="NCBI Taxonomy" id="6689"/>
    <lineage>
        <taxon>Eukaryota</taxon>
        <taxon>Metazoa</taxon>
        <taxon>Ecdysozoa</taxon>
        <taxon>Arthropoda</taxon>
        <taxon>Crustacea</taxon>
        <taxon>Multicrustacea</taxon>
        <taxon>Malacostraca</taxon>
        <taxon>Eumalacostraca</taxon>
        <taxon>Eucarida</taxon>
        <taxon>Decapoda</taxon>
        <taxon>Dendrobranchiata</taxon>
        <taxon>Penaeoidea</taxon>
        <taxon>Penaeidae</taxon>
        <taxon>Penaeus</taxon>
    </lineage>
</organism>
<comment type="caution">
    <text evidence="8">The sequence shown here is derived from an EMBL/GenBank/DDBJ whole genome shotgun (WGS) entry which is preliminary data.</text>
</comment>
<evidence type="ECO:0000313" key="9">
    <source>
        <dbReference type="Proteomes" id="UP000283509"/>
    </source>
</evidence>
<dbReference type="GO" id="GO:0046839">
    <property type="term" value="P:phospholipid dephosphorylation"/>
    <property type="evidence" value="ECO:0007669"/>
    <property type="project" value="TreeGrafter"/>
</dbReference>
<evidence type="ECO:0000256" key="3">
    <source>
        <dbReference type="ARBA" id="ARBA00022692"/>
    </source>
</evidence>
<dbReference type="PANTHER" id="PTHR10165">
    <property type="entry name" value="LIPID PHOSPHATE PHOSPHATASE"/>
    <property type="match status" value="1"/>
</dbReference>
<sequence>MKSFPSGHASLSVFSSIFMMVYIKQRIWGRSSRLLAPWIQLLWAVWTLYCCQSRIADNRHHWWDVLAGGILGAVASFLTLHYFSNWFKREDDLGVSGDPGYHRQEERTSRYSRTSIKRLISSNSDMDNHNDLRLGDRELRDINGTP</sequence>
<keyword evidence="4 6" id="KW-1133">Transmembrane helix</keyword>
<feature type="transmembrane region" description="Helical" evidence="6">
    <location>
        <begin position="35"/>
        <end position="55"/>
    </location>
</feature>
<proteinExistence type="inferred from homology"/>